<feature type="disulfide bond" evidence="19">
    <location>
        <begin position="255"/>
        <end position="270"/>
    </location>
</feature>
<accession>A0A9Q0XYJ7</accession>
<dbReference type="CDD" id="cd00112">
    <property type="entry name" value="LDLa"/>
    <property type="match status" value="7"/>
</dbReference>
<dbReference type="Gene3D" id="2.120.10.30">
    <property type="entry name" value="TolB, C-terminal domain"/>
    <property type="match status" value="1"/>
</dbReference>
<dbReference type="Pfam" id="PF00058">
    <property type="entry name" value="Ldl_recept_b"/>
    <property type="match status" value="4"/>
</dbReference>
<keyword evidence="15" id="KW-0325">Glycoprotein</keyword>
<dbReference type="GO" id="GO:0005905">
    <property type="term" value="C:clathrin-coated pit"/>
    <property type="evidence" value="ECO:0007669"/>
    <property type="project" value="UniProtKB-SubCell"/>
</dbReference>
<protein>
    <recommendedName>
        <fullName evidence="4">Very low-density lipoprotein receptor</fullName>
    </recommendedName>
</protein>
<keyword evidence="11 21" id="KW-1133">Transmembrane helix</keyword>
<dbReference type="Pfam" id="PF07645">
    <property type="entry name" value="EGF_CA"/>
    <property type="match status" value="1"/>
</dbReference>
<feature type="domain" description="EGF-like" evidence="23">
    <location>
        <begin position="353"/>
        <end position="392"/>
    </location>
</feature>
<evidence type="ECO:0000313" key="24">
    <source>
        <dbReference type="EMBL" id="KAJ7332705.1"/>
    </source>
</evidence>
<dbReference type="GO" id="GO:0005509">
    <property type="term" value="F:calcium ion binding"/>
    <property type="evidence" value="ECO:0007669"/>
    <property type="project" value="InterPro"/>
</dbReference>
<evidence type="ECO:0000256" key="13">
    <source>
        <dbReference type="ARBA" id="ARBA00023157"/>
    </source>
</evidence>
<dbReference type="FunFam" id="2.10.25.10:FF:000009">
    <property type="entry name" value="Low-density lipoprotein receptor isoform 1"/>
    <property type="match status" value="1"/>
</dbReference>
<dbReference type="PROSITE" id="PS51120">
    <property type="entry name" value="LDLRB"/>
    <property type="match status" value="4"/>
</dbReference>
<evidence type="ECO:0000256" key="7">
    <source>
        <dbReference type="ARBA" id="ARBA00022583"/>
    </source>
</evidence>
<dbReference type="GO" id="GO:0007399">
    <property type="term" value="P:nervous system development"/>
    <property type="evidence" value="ECO:0007669"/>
    <property type="project" value="UniProtKB-ARBA"/>
</dbReference>
<dbReference type="SUPFAM" id="SSF63825">
    <property type="entry name" value="YWTD domain"/>
    <property type="match status" value="1"/>
</dbReference>
<evidence type="ECO:0000256" key="3">
    <source>
        <dbReference type="ARBA" id="ARBA00009939"/>
    </source>
</evidence>
<dbReference type="FunFam" id="4.10.400.10:FF:000043">
    <property type="entry name" value="Very low density lipoprotein receptor"/>
    <property type="match status" value="1"/>
</dbReference>
<evidence type="ECO:0000256" key="12">
    <source>
        <dbReference type="ARBA" id="ARBA00023136"/>
    </source>
</evidence>
<keyword evidence="14" id="KW-0675">Receptor</keyword>
<feature type="disulfide bond" evidence="19">
    <location>
        <begin position="36"/>
        <end position="54"/>
    </location>
</feature>
<dbReference type="GO" id="GO:0005886">
    <property type="term" value="C:plasma membrane"/>
    <property type="evidence" value="ECO:0007669"/>
    <property type="project" value="UniProtKB-SubCell"/>
</dbReference>
<feature type="disulfide bond" evidence="19">
    <location>
        <begin position="294"/>
        <end position="309"/>
    </location>
</feature>
<feature type="repeat" description="LDL-receptor class B" evidence="20">
    <location>
        <begin position="478"/>
        <end position="524"/>
    </location>
</feature>
<keyword evidence="13 18" id="KW-1015">Disulfide bond</keyword>
<keyword evidence="9 22" id="KW-0732">Signal</keyword>
<dbReference type="FunFam" id="4.10.400.10:FF:000002">
    <property type="entry name" value="Low-density lipoprotein receptor-related protein 1"/>
    <property type="match status" value="1"/>
</dbReference>
<feature type="disulfide bond" evidence="19">
    <location>
        <begin position="156"/>
        <end position="174"/>
    </location>
</feature>
<keyword evidence="6 18" id="KW-0245">EGF-like domain</keyword>
<dbReference type="InterPro" id="IPR023415">
    <property type="entry name" value="LDLR_class-A_CS"/>
</dbReference>
<feature type="disulfide bond" evidence="19">
    <location>
        <begin position="68"/>
        <end position="80"/>
    </location>
</feature>
<comment type="subcellular location">
    <subcellularLocation>
        <location evidence="1">Cell membrane</location>
        <topology evidence="1">Single-pass type I membrane protein</topology>
    </subcellularLocation>
    <subcellularLocation>
        <location evidence="2">Membrane</location>
        <location evidence="2">Clathrin-coated pit</location>
        <topology evidence="2">Single-pass type I membrane protein</topology>
    </subcellularLocation>
</comment>
<evidence type="ECO:0000256" key="4">
    <source>
        <dbReference type="ARBA" id="ARBA00016419"/>
    </source>
</evidence>
<dbReference type="SMART" id="SM00135">
    <property type="entry name" value="LY"/>
    <property type="match status" value="5"/>
</dbReference>
<dbReference type="InterPro" id="IPR051221">
    <property type="entry name" value="LDLR-related"/>
</dbReference>
<keyword evidence="8 21" id="KW-0812">Transmembrane</keyword>
<dbReference type="Gene3D" id="2.10.25.10">
    <property type="entry name" value="Laminin"/>
    <property type="match status" value="3"/>
</dbReference>
<gene>
    <name evidence="24" type="ORF">JRQ81_014885</name>
</gene>
<feature type="disulfide bond" evidence="19">
    <location>
        <begin position="282"/>
        <end position="300"/>
    </location>
</feature>
<evidence type="ECO:0000256" key="10">
    <source>
        <dbReference type="ARBA" id="ARBA00022737"/>
    </source>
</evidence>
<dbReference type="InterPro" id="IPR036055">
    <property type="entry name" value="LDL_receptor-like_sf"/>
</dbReference>
<dbReference type="Pfam" id="PF00057">
    <property type="entry name" value="Ldl_recept_a"/>
    <property type="match status" value="8"/>
</dbReference>
<feature type="repeat" description="LDL-receptor class B" evidence="20">
    <location>
        <begin position="525"/>
        <end position="567"/>
    </location>
</feature>
<evidence type="ECO:0000256" key="21">
    <source>
        <dbReference type="SAM" id="Phobius"/>
    </source>
</evidence>
<keyword evidence="7" id="KW-0254">Endocytosis</keyword>
<dbReference type="PRINTS" id="PR00261">
    <property type="entry name" value="LDLRECEPTOR"/>
</dbReference>
<dbReference type="AlphaFoldDB" id="A0A9Q0XYJ7"/>
<comment type="caution">
    <text evidence="24">The sequence shown here is derived from an EMBL/GenBank/DDBJ whole genome shotgun (WGS) entry which is preliminary data.</text>
</comment>
<dbReference type="SMART" id="SM00192">
    <property type="entry name" value="LDLa"/>
    <property type="match status" value="8"/>
</dbReference>
<comment type="caution">
    <text evidence="18">Lacks conserved residue(s) required for the propagation of feature annotation.</text>
</comment>
<feature type="disulfide bond" evidence="19">
    <location>
        <begin position="168"/>
        <end position="183"/>
    </location>
</feature>
<dbReference type="SMART" id="SM00179">
    <property type="entry name" value="EGF_CA"/>
    <property type="match status" value="2"/>
</dbReference>
<proteinExistence type="inferred from homology"/>
<dbReference type="PROSITE" id="PS50068">
    <property type="entry name" value="LDLRA_2"/>
    <property type="match status" value="8"/>
</dbReference>
<evidence type="ECO:0000256" key="9">
    <source>
        <dbReference type="ARBA" id="ARBA00022729"/>
    </source>
</evidence>
<dbReference type="PANTHER" id="PTHR22722">
    <property type="entry name" value="LOW-DENSITY LIPOPROTEIN RECEPTOR-RELATED PROTEIN 2-RELATED"/>
    <property type="match status" value="1"/>
</dbReference>
<feature type="disulfide bond" evidence="19">
    <location>
        <begin position="323"/>
        <end position="341"/>
    </location>
</feature>
<dbReference type="SMART" id="SM00181">
    <property type="entry name" value="EGF"/>
    <property type="match status" value="4"/>
</dbReference>
<dbReference type="PROSITE" id="PS01186">
    <property type="entry name" value="EGF_2"/>
    <property type="match status" value="2"/>
</dbReference>
<keyword evidence="5" id="KW-1003">Cell membrane</keyword>
<feature type="disulfide bond" evidence="19">
    <location>
        <begin position="48"/>
        <end position="63"/>
    </location>
</feature>
<dbReference type="FunFam" id="4.10.400.10:FF:000034">
    <property type="entry name" value="Low-density lipoprotein receptor-related protein 2"/>
    <property type="match status" value="1"/>
</dbReference>
<dbReference type="FunFam" id="2.120.10.30:FF:000002">
    <property type="entry name" value="low-density lipoprotein receptor isoform X1"/>
    <property type="match status" value="1"/>
</dbReference>
<feature type="disulfide bond" evidence="19">
    <location>
        <begin position="188"/>
        <end position="200"/>
    </location>
</feature>
<evidence type="ECO:0000259" key="23">
    <source>
        <dbReference type="PROSITE" id="PS50026"/>
    </source>
</evidence>
<evidence type="ECO:0000256" key="20">
    <source>
        <dbReference type="PROSITE-ProRule" id="PRU00461"/>
    </source>
</evidence>
<dbReference type="InterPro" id="IPR001881">
    <property type="entry name" value="EGF-like_Ca-bd_dom"/>
</dbReference>
<feature type="disulfide bond" evidence="19">
    <location>
        <begin position="75"/>
        <end position="93"/>
    </location>
</feature>
<keyword evidence="10" id="KW-0677">Repeat</keyword>
<dbReference type="PROSITE" id="PS01187">
    <property type="entry name" value="EGF_CA"/>
    <property type="match status" value="1"/>
</dbReference>
<dbReference type="FunFam" id="2.10.25.10:FF:000052">
    <property type="entry name" value="low-density lipoprotein receptor isoform X1"/>
    <property type="match status" value="1"/>
</dbReference>
<feature type="disulfide bond" evidence="19">
    <location>
        <begin position="243"/>
        <end position="261"/>
    </location>
</feature>
<dbReference type="SUPFAM" id="SSF57424">
    <property type="entry name" value="LDL receptor-like module"/>
    <property type="match status" value="8"/>
</dbReference>
<dbReference type="GO" id="GO:0043235">
    <property type="term" value="C:receptor complex"/>
    <property type="evidence" value="ECO:0007669"/>
    <property type="project" value="TreeGrafter"/>
</dbReference>
<dbReference type="PROSITE" id="PS00010">
    <property type="entry name" value="ASX_HYDROXYL"/>
    <property type="match status" value="2"/>
</dbReference>
<evidence type="ECO:0000256" key="15">
    <source>
        <dbReference type="ARBA" id="ARBA00023180"/>
    </source>
</evidence>
<evidence type="ECO:0000256" key="5">
    <source>
        <dbReference type="ARBA" id="ARBA00022475"/>
    </source>
</evidence>
<dbReference type="CDD" id="cd00054">
    <property type="entry name" value="EGF_CA"/>
    <property type="match status" value="2"/>
</dbReference>
<feature type="disulfide bond" evidence="18">
    <location>
        <begin position="397"/>
        <end position="407"/>
    </location>
</feature>
<reference evidence="24" key="1">
    <citation type="journal article" date="2023" name="DNA Res.">
        <title>Chromosome-level genome assembly of Phrynocephalus forsythii using third-generation DNA sequencing and Hi-C analysis.</title>
        <authorList>
            <person name="Qi Y."/>
            <person name="Zhao W."/>
            <person name="Zhao Y."/>
            <person name="Niu C."/>
            <person name="Cao S."/>
            <person name="Zhang Y."/>
        </authorList>
    </citation>
    <scope>NUCLEOTIDE SEQUENCE</scope>
    <source>
        <tissue evidence="24">Muscle</tissue>
    </source>
</reference>
<dbReference type="InterPro" id="IPR011042">
    <property type="entry name" value="6-blade_b-propeller_TolB-like"/>
</dbReference>
<dbReference type="InterPro" id="IPR002172">
    <property type="entry name" value="LDrepeatLR_classA_rpt"/>
</dbReference>
<dbReference type="FunFam" id="4.10.400.10:FF:000038">
    <property type="entry name" value="Very low density lipoprotein receptor"/>
    <property type="match status" value="1"/>
</dbReference>
<evidence type="ECO:0000256" key="16">
    <source>
        <dbReference type="ARBA" id="ARBA00023313"/>
    </source>
</evidence>
<evidence type="ECO:0000256" key="1">
    <source>
        <dbReference type="ARBA" id="ARBA00004251"/>
    </source>
</evidence>
<dbReference type="PANTHER" id="PTHR22722:SF15">
    <property type="entry name" value="LOW-DENSITY LIPOPROTEIN RECEPTOR-RELATED"/>
    <property type="match status" value="1"/>
</dbReference>
<dbReference type="InterPro" id="IPR000152">
    <property type="entry name" value="EGF-type_Asp/Asn_hydroxyl_site"/>
</dbReference>
<feature type="disulfide bond" evidence="19">
    <location>
        <begin position="29"/>
        <end position="41"/>
    </location>
</feature>
<evidence type="ECO:0000256" key="8">
    <source>
        <dbReference type="ARBA" id="ARBA00022692"/>
    </source>
</evidence>
<dbReference type="PROSITE" id="PS01209">
    <property type="entry name" value="LDLRA_1"/>
    <property type="match status" value="4"/>
</dbReference>
<organism evidence="24 25">
    <name type="scientific">Phrynocephalus forsythii</name>
    <dbReference type="NCBI Taxonomy" id="171643"/>
    <lineage>
        <taxon>Eukaryota</taxon>
        <taxon>Metazoa</taxon>
        <taxon>Chordata</taxon>
        <taxon>Craniata</taxon>
        <taxon>Vertebrata</taxon>
        <taxon>Euteleostomi</taxon>
        <taxon>Lepidosauria</taxon>
        <taxon>Squamata</taxon>
        <taxon>Bifurcata</taxon>
        <taxon>Unidentata</taxon>
        <taxon>Episquamata</taxon>
        <taxon>Toxicofera</taxon>
        <taxon>Iguania</taxon>
        <taxon>Acrodonta</taxon>
        <taxon>Agamidae</taxon>
        <taxon>Agaminae</taxon>
        <taxon>Phrynocephalus</taxon>
    </lineage>
</organism>
<dbReference type="GO" id="GO:0034361">
    <property type="term" value="C:very-low-density lipoprotein particle"/>
    <property type="evidence" value="ECO:0007669"/>
    <property type="project" value="UniProtKB-KW"/>
</dbReference>
<keyword evidence="12 21" id="KW-0472">Membrane</keyword>
<evidence type="ECO:0000313" key="25">
    <source>
        <dbReference type="Proteomes" id="UP001142489"/>
    </source>
</evidence>
<dbReference type="InterPro" id="IPR000033">
    <property type="entry name" value="LDLR_classB_rpt"/>
</dbReference>
<dbReference type="Proteomes" id="UP001142489">
    <property type="component" value="Unassembled WGS sequence"/>
</dbReference>
<comment type="similarity">
    <text evidence="3">Belongs to the LDLR family.</text>
</comment>
<feature type="disulfide bond" evidence="19">
    <location>
        <begin position="236"/>
        <end position="248"/>
    </location>
</feature>
<feature type="signal peptide" evidence="22">
    <location>
        <begin position="1"/>
        <end position="26"/>
    </location>
</feature>
<feature type="chain" id="PRO_5040502744" description="Very low-density lipoprotein receptor" evidence="22">
    <location>
        <begin position="27"/>
        <end position="939"/>
    </location>
</feature>
<keyword evidence="16" id="KW-0850">VLDL</keyword>
<evidence type="ECO:0000256" key="17">
    <source>
        <dbReference type="ARBA" id="ARBA00064645"/>
    </source>
</evidence>
<keyword evidence="25" id="KW-1185">Reference proteome</keyword>
<feature type="disulfide bond" evidence="19">
    <location>
        <begin position="130"/>
        <end position="145"/>
    </location>
</feature>
<dbReference type="PROSITE" id="PS50026">
    <property type="entry name" value="EGF_3"/>
    <property type="match status" value="2"/>
</dbReference>
<dbReference type="GO" id="GO:0006897">
    <property type="term" value="P:endocytosis"/>
    <property type="evidence" value="ECO:0007669"/>
    <property type="project" value="UniProtKB-KW"/>
</dbReference>
<feature type="transmembrane region" description="Helical" evidence="21">
    <location>
        <begin position="858"/>
        <end position="883"/>
    </location>
</feature>
<comment type="subunit">
    <text evidence="17">Homooligomer. Binds to the extracellular matrix protein Reelin/RELN. Interacts with LRP8. Interacts with LDLRAP1. Interacts with SNX17. Interacts with DAB1. Interacts with PCSK9. Interacts with PAFAH1B3 and PAFAH1B2, the catalytic complex of (PAF-AH (I)) heterotetrameric enzyme; these interactions may modulate the Reelin pathway. Interacts with STX5; this interaction mediates VLDLR translocation from the endoplasmic reticulum to the plasma membrane. Interacts with CLU.</text>
</comment>
<evidence type="ECO:0000256" key="19">
    <source>
        <dbReference type="PROSITE-ProRule" id="PRU00124"/>
    </source>
</evidence>
<sequence>MCRPALTRLLLFHLLLIKLHIAKGSAKECEQDQFQCRNERCIPSIWKCDEDDDCSDNSDETDCPKKTCAETDFTCNNGHCIPSRWKCDGEEECPDGSDESEATCTKLVCLAEKISCGDSSNKCIPSSWRCDGQKDCENGIDEAGCTNVCSSSEFQCSNKTCIATIFVCDGDDDCGDGSDERKCPPLTCNPNEFQCNNSQCIPQIWVCDNQPDCEDHSDELMDKCGYKLKPQTTGTCASHEFQCGSGECIHLNWKCDGDEDCKDKSDEQDCPLVTCSPDEFQCGDGTCIHGAKQCNKVHDCPDNSDEAGCVNEAACESPNKFQCKSGECIEEVKVCDSNRDCRDLSDEPLKACGVNECALNNGGCSHICRDLKIGYACECPPGYKLLDKKTCGDIDECENPDACSQICVNYKGDYKCECYEGYEMDTLSKNCKAVGKSPYLIFTNRHEVRKIDLVKRDYSRIIPMLKNVVALDVEVATNRIYWCDLFYKKIYSAYIDKASDTAEQMVLIDSELNSPEGLAMDWVHKNIYWTDSGNKTISVATADGKKRRTLFSTDLSEPRAIAVDPTRGFMYWSDWGDVAKIEKSGLNGADRQMLVTDNIEWPNGITLDLLNQRLYWVDSKLHSLSSVDFNGSNRKILISSVDDLSHPFGLAVFEDRVFWTDLENEAIFSANRLNGLDISILAENLNNPHDIVVFHELKQPKAPDACELSSLPNGGCEYLCLPAPQISPHSPKYTCACPDNMWLGPDMKKCNKELPTTSANVPTTTTVTTTYLPNFTNVAADVTSSVTAAATTTIVTTNSTNNISTESEETTSHVFLGTTMLHSPTTTSSTAESKIMTTGSSNLSQHYANTGQGFRSTVMAAIIGIVVPVVVIGLLCMGGYLIWRNWKRKNTKSMNFDNPVYRKTTEEEDDDEIHIGRTAQIGHVYPARVALSLEDDGLP</sequence>
<dbReference type="Pfam" id="PF14670">
    <property type="entry name" value="FXa_inhibition"/>
    <property type="match status" value="1"/>
</dbReference>
<dbReference type="InterPro" id="IPR018097">
    <property type="entry name" value="EGF_Ca-bd_CS"/>
</dbReference>
<dbReference type="EMBL" id="JAPFRF010000005">
    <property type="protein sequence ID" value="KAJ7332705.1"/>
    <property type="molecule type" value="Genomic_DNA"/>
</dbReference>
<feature type="disulfide bond" evidence="19">
    <location>
        <begin position="195"/>
        <end position="213"/>
    </location>
</feature>
<feature type="disulfide bond" evidence="19">
    <location>
        <begin position="275"/>
        <end position="287"/>
    </location>
</feature>
<evidence type="ECO:0000256" key="14">
    <source>
        <dbReference type="ARBA" id="ARBA00023170"/>
    </source>
</evidence>
<evidence type="ECO:0000256" key="18">
    <source>
        <dbReference type="PROSITE-ProRule" id="PRU00076"/>
    </source>
</evidence>
<feature type="repeat" description="LDL-receptor class B" evidence="20">
    <location>
        <begin position="612"/>
        <end position="656"/>
    </location>
</feature>
<dbReference type="FunFam" id="4.10.400.10:FF:000113">
    <property type="entry name" value="Low-density lipoprotein receptor-related protein 8"/>
    <property type="match status" value="1"/>
</dbReference>
<evidence type="ECO:0000256" key="22">
    <source>
        <dbReference type="SAM" id="SignalP"/>
    </source>
</evidence>
<feature type="repeat" description="LDL-receptor class B" evidence="20">
    <location>
        <begin position="568"/>
        <end position="611"/>
    </location>
</feature>
<dbReference type="InterPro" id="IPR049883">
    <property type="entry name" value="NOTCH1_EGF-like"/>
</dbReference>
<feature type="domain" description="EGF-like" evidence="23">
    <location>
        <begin position="393"/>
        <end position="432"/>
    </location>
</feature>
<dbReference type="OrthoDB" id="5958943at2759"/>
<evidence type="ECO:0000256" key="11">
    <source>
        <dbReference type="ARBA" id="ARBA00022989"/>
    </source>
</evidence>
<name>A0A9Q0XYJ7_9SAUR</name>
<dbReference type="SUPFAM" id="SSF57184">
    <property type="entry name" value="Growth factor receptor domain"/>
    <property type="match status" value="1"/>
</dbReference>
<feature type="disulfide bond" evidence="19">
    <location>
        <begin position="149"/>
        <end position="161"/>
    </location>
</feature>
<evidence type="ECO:0000256" key="2">
    <source>
        <dbReference type="ARBA" id="ARBA00004491"/>
    </source>
</evidence>
<dbReference type="InterPro" id="IPR009030">
    <property type="entry name" value="Growth_fac_rcpt_cys_sf"/>
</dbReference>
<dbReference type="FunFam" id="4.10.400.10:FF:000053">
    <property type="entry name" value="Very low density lipoprotein receptor"/>
    <property type="match status" value="1"/>
</dbReference>
<dbReference type="Gene3D" id="4.10.400.10">
    <property type="entry name" value="Low-density Lipoprotein Receptor"/>
    <property type="match status" value="8"/>
</dbReference>
<evidence type="ECO:0000256" key="6">
    <source>
        <dbReference type="ARBA" id="ARBA00022536"/>
    </source>
</evidence>
<dbReference type="InterPro" id="IPR000742">
    <property type="entry name" value="EGF"/>
</dbReference>